<name>A0ABU1Y505_9FLAO</name>
<dbReference type="PANTHER" id="PTHR41533:SF2">
    <property type="entry name" value="BLR7131 PROTEIN"/>
    <property type="match status" value="1"/>
</dbReference>
<dbReference type="SUPFAM" id="SSF47090">
    <property type="entry name" value="PGBD-like"/>
    <property type="match status" value="1"/>
</dbReference>
<dbReference type="PROSITE" id="PS52029">
    <property type="entry name" value="LD_TPASE"/>
    <property type="match status" value="1"/>
</dbReference>
<dbReference type="InterPro" id="IPR045380">
    <property type="entry name" value="LD_TPept_scaffold_dom"/>
</dbReference>
<comment type="similarity">
    <text evidence="2">Belongs to the YkuD family.</text>
</comment>
<evidence type="ECO:0000256" key="1">
    <source>
        <dbReference type="ARBA" id="ARBA00004752"/>
    </source>
</evidence>
<comment type="caution">
    <text evidence="9">The sequence shown here is derived from an EMBL/GenBank/DDBJ whole genome shotgun (WGS) entry which is preliminary data.</text>
</comment>
<dbReference type="EMBL" id="JAVDWQ010000003">
    <property type="protein sequence ID" value="MDR7209307.1"/>
    <property type="molecule type" value="Genomic_DNA"/>
</dbReference>
<keyword evidence="10" id="KW-1185">Reference proteome</keyword>
<dbReference type="PROSITE" id="PS51257">
    <property type="entry name" value="PROKAR_LIPOPROTEIN"/>
    <property type="match status" value="1"/>
</dbReference>
<dbReference type="InterPro" id="IPR038063">
    <property type="entry name" value="Transpep_catalytic_dom"/>
</dbReference>
<dbReference type="InterPro" id="IPR052905">
    <property type="entry name" value="LD-transpeptidase_YkuD-like"/>
</dbReference>
<dbReference type="RefSeq" id="WP_310279434.1">
    <property type="nucleotide sequence ID" value="NZ_JAVDWQ010000003.1"/>
</dbReference>
<dbReference type="SUPFAM" id="SSF141523">
    <property type="entry name" value="L,D-transpeptidase catalytic domain-like"/>
    <property type="match status" value="1"/>
</dbReference>
<dbReference type="Gene3D" id="1.10.101.10">
    <property type="entry name" value="PGBD-like superfamily/PGBD"/>
    <property type="match status" value="1"/>
</dbReference>
<evidence type="ECO:0000256" key="5">
    <source>
        <dbReference type="ARBA" id="ARBA00022984"/>
    </source>
</evidence>
<protein>
    <submittedName>
        <fullName evidence="9">Murein L,D-transpeptidase YcbB/YkuD</fullName>
    </submittedName>
</protein>
<sequence>MTKFYVILIVTVFISCNKKIPEISDPGAKTGQPAIILTDERTVEIDTALINSFKNETLKQFYASSENKTVWGNLKKRNFVLAQLKNSEELGLDPNDYNVVKLNGYESKINSLDDKDFAFYDLLLTHNFEKYLNHLNKGKLDPKKLYPDWALSEKIFDVNNALIKSFNSNKLDSLIEQSQSRSQTYKQLLNALKIINDFPEDNIKTIESKEKITLNDTNAAVINIKKRLLYWNDMIGNDSLTTTYDKKTFESVKKFQTRHGLAPDGVIGAGTINALNFSKSKRKQQIIANLERWRWYPNEFSENYFIVNIPDYSLNVVENKDTTVVRKVVVGTSKRKTPVLTSTLKTIVFNPTWTVPPTILKEDVVPAMKRNRNYLKNKSITIYDSAGNVVDPLNWNENKPHSYRYVQSPGYNNSLGLMKILFPNNYSVYLHDTNHRNYFERHNRSLSSGCVRVENPLELAQHILSDSKNWSKEKIDSVIATKKTTSIRISKKFTLYQWYWTAWSEKNQLIFRYDIYNLDADLYAKLRN</sequence>
<dbReference type="Pfam" id="PF20142">
    <property type="entry name" value="Scaffold"/>
    <property type="match status" value="1"/>
</dbReference>
<evidence type="ECO:0000256" key="7">
    <source>
        <dbReference type="PROSITE-ProRule" id="PRU01373"/>
    </source>
</evidence>
<keyword evidence="6 7" id="KW-0961">Cell wall biogenesis/degradation</keyword>
<evidence type="ECO:0000256" key="3">
    <source>
        <dbReference type="ARBA" id="ARBA00022679"/>
    </source>
</evidence>
<dbReference type="Pfam" id="PF03734">
    <property type="entry name" value="YkuD"/>
    <property type="match status" value="1"/>
</dbReference>
<dbReference type="Gene3D" id="2.40.440.10">
    <property type="entry name" value="L,D-transpeptidase catalytic domain-like"/>
    <property type="match status" value="1"/>
</dbReference>
<feature type="active site" description="Nucleophile" evidence="7">
    <location>
        <position position="450"/>
    </location>
</feature>
<dbReference type="InterPro" id="IPR002477">
    <property type="entry name" value="Peptidoglycan-bd-like"/>
</dbReference>
<feature type="domain" description="L,D-TPase catalytic" evidence="8">
    <location>
        <begin position="303"/>
        <end position="478"/>
    </location>
</feature>
<dbReference type="InterPro" id="IPR036366">
    <property type="entry name" value="PGBDSf"/>
</dbReference>
<reference evidence="9 10" key="1">
    <citation type="submission" date="2023-07" db="EMBL/GenBank/DDBJ databases">
        <title>Sorghum-associated microbial communities from plants grown in Nebraska, USA.</title>
        <authorList>
            <person name="Schachtman D."/>
        </authorList>
    </citation>
    <scope>NUCLEOTIDE SEQUENCE [LARGE SCALE GENOMIC DNA]</scope>
    <source>
        <strain evidence="9 10">4129</strain>
    </source>
</reference>
<feature type="active site" description="Proton donor/acceptor" evidence="7">
    <location>
        <position position="431"/>
    </location>
</feature>
<proteinExistence type="inferred from homology"/>
<keyword evidence="3" id="KW-0808">Transferase</keyword>
<keyword evidence="5 7" id="KW-0573">Peptidoglycan synthesis</keyword>
<evidence type="ECO:0000256" key="2">
    <source>
        <dbReference type="ARBA" id="ARBA00005992"/>
    </source>
</evidence>
<keyword evidence="4 7" id="KW-0133">Cell shape</keyword>
<dbReference type="CDD" id="cd16913">
    <property type="entry name" value="YkuD_like"/>
    <property type="match status" value="1"/>
</dbReference>
<evidence type="ECO:0000313" key="9">
    <source>
        <dbReference type="EMBL" id="MDR7209307.1"/>
    </source>
</evidence>
<evidence type="ECO:0000313" key="10">
    <source>
        <dbReference type="Proteomes" id="UP001269081"/>
    </source>
</evidence>
<comment type="pathway">
    <text evidence="1 7">Cell wall biogenesis; peptidoglycan biosynthesis.</text>
</comment>
<dbReference type="Pfam" id="PF01471">
    <property type="entry name" value="PG_binding_1"/>
    <property type="match status" value="1"/>
</dbReference>
<evidence type="ECO:0000259" key="8">
    <source>
        <dbReference type="PROSITE" id="PS52029"/>
    </source>
</evidence>
<gene>
    <name evidence="9" type="ORF">J2W48_001240</name>
</gene>
<dbReference type="InterPro" id="IPR005490">
    <property type="entry name" value="LD_TPept_cat_dom"/>
</dbReference>
<dbReference type="Proteomes" id="UP001269081">
    <property type="component" value="Unassembled WGS sequence"/>
</dbReference>
<accession>A0ABU1Y505</accession>
<organism evidence="9 10">
    <name type="scientific">Flavobacterium piscis</name>
    <dbReference type="NCBI Taxonomy" id="1114874"/>
    <lineage>
        <taxon>Bacteria</taxon>
        <taxon>Pseudomonadati</taxon>
        <taxon>Bacteroidota</taxon>
        <taxon>Flavobacteriia</taxon>
        <taxon>Flavobacteriales</taxon>
        <taxon>Flavobacteriaceae</taxon>
        <taxon>Flavobacterium</taxon>
    </lineage>
</organism>
<evidence type="ECO:0000256" key="6">
    <source>
        <dbReference type="ARBA" id="ARBA00023316"/>
    </source>
</evidence>
<dbReference type="InterPro" id="IPR036365">
    <property type="entry name" value="PGBD-like_sf"/>
</dbReference>
<evidence type="ECO:0000256" key="4">
    <source>
        <dbReference type="ARBA" id="ARBA00022960"/>
    </source>
</evidence>
<dbReference type="PANTHER" id="PTHR41533">
    <property type="entry name" value="L,D-TRANSPEPTIDASE HI_1667-RELATED"/>
    <property type="match status" value="1"/>
</dbReference>